<dbReference type="EC" id="1.17.7.3" evidence="7"/>
<dbReference type="PANTHER" id="PTHR30454:SF0">
    <property type="entry name" value="4-HYDROXY-3-METHYLBUT-2-EN-1-YL DIPHOSPHATE SYNTHASE (FERREDOXIN), CHLOROPLASTIC"/>
    <property type="match status" value="1"/>
</dbReference>
<evidence type="ECO:0000313" key="12">
    <source>
        <dbReference type="Proteomes" id="UP000252355"/>
    </source>
</evidence>
<evidence type="ECO:0000256" key="2">
    <source>
        <dbReference type="ARBA" id="ARBA00022723"/>
    </source>
</evidence>
<feature type="binding site" evidence="7">
    <location>
        <position position="281"/>
    </location>
    <ligand>
        <name>[4Fe-4S] cluster</name>
        <dbReference type="ChEBI" id="CHEBI:49883"/>
    </ligand>
</feature>
<dbReference type="Pfam" id="PF26540">
    <property type="entry name" value="GcpE_C"/>
    <property type="match status" value="1"/>
</dbReference>
<sequence length="391" mass="40603">MSLPPPSPSPSSRPTPRRASRPLRLRDVVVGGGAPITVQSMTKTDTRDAAATLTEIRRLAAAGCEIIRLAVPDEEAARALGKIAPASPIPVIADIHFDHRLALLALAGGVDGLRLNPGNIRTRQHIREVARAAADRGVPIRVGVNAGSLDPAMAARYGGVTPEALAESALAEVALLEAEGFQDIKIAVKAFDLAVMMAATRLVAARCPYPLHLGVTEAGLPEEGMVRSAIGIGALLLEGLGDTIRVSLTGDAVEEVIVGQRILRCVGLRRRGPIIVSCPTCGRCQIPLAAIAREVEQRTRDLEQPLQIAVMGCAVNGPGEARQADFGIAGGKEAGLIFRKGQVVRTLPAAQLVDGLLAEIREFLAAGEPGPGKDAPPQAPPGTPRAGGSAT</sequence>
<accession>A0A367ZWI5</accession>
<feature type="binding site" evidence="7">
    <location>
        <position position="320"/>
    </location>
    <ligand>
        <name>[4Fe-4S] cluster</name>
        <dbReference type="ChEBI" id="CHEBI:49883"/>
    </ligand>
</feature>
<keyword evidence="3 7" id="KW-0560">Oxidoreductase</keyword>
<comment type="catalytic activity">
    <reaction evidence="7">
        <text>(2E)-4-hydroxy-3-methylbut-2-enyl diphosphate + oxidized [flavodoxin] + H2O + 2 H(+) = 2-C-methyl-D-erythritol 2,4-cyclic diphosphate + reduced [flavodoxin]</text>
        <dbReference type="Rhea" id="RHEA:43604"/>
        <dbReference type="Rhea" id="RHEA-COMP:10622"/>
        <dbReference type="Rhea" id="RHEA-COMP:10623"/>
        <dbReference type="ChEBI" id="CHEBI:15377"/>
        <dbReference type="ChEBI" id="CHEBI:15378"/>
        <dbReference type="ChEBI" id="CHEBI:57618"/>
        <dbReference type="ChEBI" id="CHEBI:58210"/>
        <dbReference type="ChEBI" id="CHEBI:58483"/>
        <dbReference type="ChEBI" id="CHEBI:128753"/>
        <dbReference type="EC" id="1.17.7.3"/>
    </reaction>
</comment>
<dbReference type="InterPro" id="IPR011005">
    <property type="entry name" value="Dihydropteroate_synth-like_sf"/>
</dbReference>
<keyword evidence="1 7" id="KW-0004">4Fe-4S</keyword>
<evidence type="ECO:0000256" key="6">
    <source>
        <dbReference type="ARBA" id="ARBA00023229"/>
    </source>
</evidence>
<dbReference type="HAMAP" id="MF_00159">
    <property type="entry name" value="IspG"/>
    <property type="match status" value="1"/>
</dbReference>
<dbReference type="AlphaFoldDB" id="A0A367ZWI5"/>
<dbReference type="InterPro" id="IPR045854">
    <property type="entry name" value="NO2/SO3_Rdtase_4Fe4S_sf"/>
</dbReference>
<evidence type="ECO:0000256" key="3">
    <source>
        <dbReference type="ARBA" id="ARBA00023002"/>
    </source>
</evidence>
<evidence type="ECO:0000256" key="5">
    <source>
        <dbReference type="ARBA" id="ARBA00023014"/>
    </source>
</evidence>
<comment type="caution">
    <text evidence="11">The sequence shown here is derived from an EMBL/GenBank/DDBJ whole genome shotgun (WGS) entry which is preliminary data.</text>
</comment>
<dbReference type="GO" id="GO:0019288">
    <property type="term" value="P:isopentenyl diphosphate biosynthetic process, methylerythritol 4-phosphate pathway"/>
    <property type="evidence" value="ECO:0007669"/>
    <property type="project" value="UniProtKB-UniRule"/>
</dbReference>
<dbReference type="GO" id="GO:0046429">
    <property type="term" value="F:4-hydroxy-3-methylbut-2-en-1-yl diphosphate synthase activity (ferredoxin)"/>
    <property type="evidence" value="ECO:0007669"/>
    <property type="project" value="UniProtKB-UniRule"/>
</dbReference>
<comment type="cofactor">
    <cofactor evidence="7">
        <name>[4Fe-4S] cluster</name>
        <dbReference type="ChEBI" id="CHEBI:49883"/>
    </cofactor>
    <text evidence="7">Binds 1 [4Fe-4S] cluster.</text>
</comment>
<dbReference type="SUPFAM" id="SSF56014">
    <property type="entry name" value="Nitrite and sulphite reductase 4Fe-4S domain-like"/>
    <property type="match status" value="1"/>
</dbReference>
<keyword evidence="2 7" id="KW-0479">Metal-binding</keyword>
<feature type="binding site" evidence="7">
    <location>
        <position position="278"/>
    </location>
    <ligand>
        <name>[4Fe-4S] cluster</name>
        <dbReference type="ChEBI" id="CHEBI:49883"/>
    </ligand>
</feature>
<evidence type="ECO:0000256" key="1">
    <source>
        <dbReference type="ARBA" id="ARBA00022485"/>
    </source>
</evidence>
<dbReference type="InterPro" id="IPR004588">
    <property type="entry name" value="IspG_bac-typ"/>
</dbReference>
<dbReference type="InterPro" id="IPR058578">
    <property type="entry name" value="IspG_TIM"/>
</dbReference>
<dbReference type="InterPro" id="IPR036849">
    <property type="entry name" value="Enolase-like_C_sf"/>
</dbReference>
<dbReference type="GO" id="GO:0016114">
    <property type="term" value="P:terpenoid biosynthetic process"/>
    <property type="evidence" value="ECO:0007669"/>
    <property type="project" value="InterPro"/>
</dbReference>
<gene>
    <name evidence="7" type="primary">ispG</name>
    <name evidence="11" type="ORF">OZSIB_0846</name>
</gene>
<dbReference type="UniPathway" id="UPA00056">
    <property type="reaction ID" value="UER00096"/>
</dbReference>
<comment type="pathway">
    <text evidence="7">Isoprenoid biosynthesis; isopentenyl diphosphate biosynthesis via DXP pathway; isopentenyl diphosphate from 1-deoxy-D-xylulose 5-phosphate: step 5/6.</text>
</comment>
<feature type="region of interest" description="Disordered" evidence="8">
    <location>
        <begin position="367"/>
        <end position="391"/>
    </location>
</feature>
<evidence type="ECO:0000256" key="8">
    <source>
        <dbReference type="SAM" id="MobiDB-lite"/>
    </source>
</evidence>
<comment type="similarity">
    <text evidence="7">Belongs to the IspG family.</text>
</comment>
<keyword evidence="5 7" id="KW-0411">Iron-sulfur</keyword>
<dbReference type="NCBIfam" id="NF001540">
    <property type="entry name" value="PRK00366.1"/>
    <property type="match status" value="1"/>
</dbReference>
<dbReference type="Pfam" id="PF04551">
    <property type="entry name" value="GcpE"/>
    <property type="match status" value="1"/>
</dbReference>
<dbReference type="Proteomes" id="UP000252355">
    <property type="component" value="Unassembled WGS sequence"/>
</dbReference>
<name>A0A367ZWI5_9BACT</name>
<feature type="region of interest" description="Disordered" evidence="8">
    <location>
        <begin position="1"/>
        <end position="21"/>
    </location>
</feature>
<protein>
    <recommendedName>
        <fullName evidence="7">4-hydroxy-3-methylbut-2-en-1-yl diphosphate synthase (flavodoxin)</fullName>
        <ecNumber evidence="7">1.17.7.3</ecNumber>
    </recommendedName>
    <alternativeName>
        <fullName evidence="7">1-hydroxy-2-methyl-2-(E)-butenyl 4-diphosphate synthase</fullName>
    </alternativeName>
</protein>
<dbReference type="InterPro" id="IPR058579">
    <property type="entry name" value="IspG_C"/>
</dbReference>
<dbReference type="SUPFAM" id="SSF51604">
    <property type="entry name" value="Enolase C-terminal domain-like"/>
    <property type="match status" value="1"/>
</dbReference>
<evidence type="ECO:0000256" key="7">
    <source>
        <dbReference type="HAMAP-Rule" id="MF_00159"/>
    </source>
</evidence>
<evidence type="ECO:0000313" key="11">
    <source>
        <dbReference type="EMBL" id="RCK81712.1"/>
    </source>
</evidence>
<reference evidence="11 12" key="1">
    <citation type="submission" date="2018-05" db="EMBL/GenBank/DDBJ databases">
        <title>A metagenomic window into the 2 km-deep terrestrial subsurface aquifer revealed taxonomically and functionally diverse microbial community comprising novel uncultured bacterial lineages.</title>
        <authorList>
            <person name="Kadnikov V.V."/>
            <person name="Mardanov A.V."/>
            <person name="Beletsky A.V."/>
            <person name="Banks D."/>
            <person name="Pimenov N.V."/>
            <person name="Frank Y.A."/>
            <person name="Karnachuk O.V."/>
            <person name="Ravin N.V."/>
        </authorList>
    </citation>
    <scope>NUCLEOTIDE SEQUENCE [LARGE SCALE GENOMIC DNA]</scope>
    <source>
        <strain evidence="11">BY5</strain>
    </source>
</reference>
<dbReference type="NCBIfam" id="TIGR00612">
    <property type="entry name" value="ispG_gcpE"/>
    <property type="match status" value="1"/>
</dbReference>
<feature type="compositionally biased region" description="Pro residues" evidence="8">
    <location>
        <begin position="1"/>
        <end position="13"/>
    </location>
</feature>
<dbReference type="InterPro" id="IPR016425">
    <property type="entry name" value="IspG_bac"/>
</dbReference>
<dbReference type="GO" id="GO:0005506">
    <property type="term" value="F:iron ion binding"/>
    <property type="evidence" value="ECO:0007669"/>
    <property type="project" value="InterPro"/>
</dbReference>
<dbReference type="PANTHER" id="PTHR30454">
    <property type="entry name" value="4-HYDROXY-3-METHYLBUT-2-EN-1-YL DIPHOSPHATE SYNTHASE"/>
    <property type="match status" value="1"/>
</dbReference>
<organism evidence="11 12">
    <name type="scientific">Candidatus Ozemobacter sibiricus</name>
    <dbReference type="NCBI Taxonomy" id="2268124"/>
    <lineage>
        <taxon>Bacteria</taxon>
        <taxon>Candidatus Ozemobacteria</taxon>
        <taxon>Candidatus Ozemobacterales</taxon>
        <taxon>Candidatus Ozemobacteraceae</taxon>
        <taxon>Candidatus Ozemobacter</taxon>
    </lineage>
</organism>
<feature type="binding site" evidence="7">
    <location>
        <position position="313"/>
    </location>
    <ligand>
        <name>[4Fe-4S] cluster</name>
        <dbReference type="ChEBI" id="CHEBI:49883"/>
    </ligand>
</feature>
<comment type="function">
    <text evidence="7">Converts 2C-methyl-D-erythritol 2,4-cyclodiphosphate (ME-2,4cPP) into 1-hydroxy-2-methyl-2-(E)-butenyl 4-diphosphate.</text>
</comment>
<dbReference type="Gene3D" id="3.20.20.20">
    <property type="entry name" value="Dihydropteroate synthase-like"/>
    <property type="match status" value="1"/>
</dbReference>
<keyword evidence="6 7" id="KW-0414">Isoprene biosynthesis</keyword>
<evidence type="ECO:0000259" key="10">
    <source>
        <dbReference type="Pfam" id="PF26540"/>
    </source>
</evidence>
<keyword evidence="4 7" id="KW-0408">Iron</keyword>
<feature type="domain" description="IspG C-terminal" evidence="10">
    <location>
        <begin position="275"/>
        <end position="361"/>
    </location>
</feature>
<dbReference type="EMBL" id="QOQW01000001">
    <property type="protein sequence ID" value="RCK81712.1"/>
    <property type="molecule type" value="Genomic_DNA"/>
</dbReference>
<evidence type="ECO:0000256" key="4">
    <source>
        <dbReference type="ARBA" id="ARBA00023004"/>
    </source>
</evidence>
<proteinExistence type="inferred from homology"/>
<dbReference type="GO" id="GO:0141197">
    <property type="term" value="F:4-hydroxy-3-methylbut-2-enyl-diphosphate synthase activity (flavodoxin)"/>
    <property type="evidence" value="ECO:0007669"/>
    <property type="project" value="UniProtKB-EC"/>
</dbReference>
<dbReference type="Gene3D" id="3.30.413.10">
    <property type="entry name" value="Sulfite Reductase Hemoprotein, domain 1"/>
    <property type="match status" value="1"/>
</dbReference>
<dbReference type="GO" id="GO:0051539">
    <property type="term" value="F:4 iron, 4 sulfur cluster binding"/>
    <property type="evidence" value="ECO:0007669"/>
    <property type="project" value="UniProtKB-UniRule"/>
</dbReference>
<dbReference type="PIRSF" id="PIRSF004640">
    <property type="entry name" value="IspG"/>
    <property type="match status" value="1"/>
</dbReference>
<feature type="domain" description="IspG TIM-barrel" evidence="9">
    <location>
        <begin position="21"/>
        <end position="259"/>
    </location>
</feature>
<evidence type="ECO:0000259" key="9">
    <source>
        <dbReference type="Pfam" id="PF04551"/>
    </source>
</evidence>